<keyword evidence="3" id="KW-0732">Signal</keyword>
<gene>
    <name evidence="4" type="ORF">PCOR1329_LOCUS40562</name>
</gene>
<evidence type="ECO:0000313" key="5">
    <source>
        <dbReference type="Proteomes" id="UP001189429"/>
    </source>
</evidence>
<feature type="coiled-coil region" evidence="1">
    <location>
        <begin position="221"/>
        <end position="248"/>
    </location>
</feature>
<accession>A0ABN9TMN9</accession>
<evidence type="ECO:0000256" key="3">
    <source>
        <dbReference type="SAM" id="SignalP"/>
    </source>
</evidence>
<name>A0ABN9TMN9_9DINO</name>
<dbReference type="Gene3D" id="1.10.287.1490">
    <property type="match status" value="1"/>
</dbReference>
<proteinExistence type="predicted"/>
<evidence type="ECO:0000256" key="2">
    <source>
        <dbReference type="SAM" id="MobiDB-lite"/>
    </source>
</evidence>
<keyword evidence="1" id="KW-0175">Coiled coil</keyword>
<keyword evidence="5" id="KW-1185">Reference proteome</keyword>
<organism evidence="4 5">
    <name type="scientific">Prorocentrum cordatum</name>
    <dbReference type="NCBI Taxonomy" id="2364126"/>
    <lineage>
        <taxon>Eukaryota</taxon>
        <taxon>Sar</taxon>
        <taxon>Alveolata</taxon>
        <taxon>Dinophyceae</taxon>
        <taxon>Prorocentrales</taxon>
        <taxon>Prorocentraceae</taxon>
        <taxon>Prorocentrum</taxon>
    </lineage>
</organism>
<evidence type="ECO:0000313" key="4">
    <source>
        <dbReference type="EMBL" id="CAK0847320.1"/>
    </source>
</evidence>
<dbReference type="Proteomes" id="UP001189429">
    <property type="component" value="Unassembled WGS sequence"/>
</dbReference>
<evidence type="ECO:0000256" key="1">
    <source>
        <dbReference type="SAM" id="Coils"/>
    </source>
</evidence>
<feature type="region of interest" description="Disordered" evidence="2">
    <location>
        <begin position="195"/>
        <end position="214"/>
    </location>
</feature>
<protein>
    <submittedName>
        <fullName evidence="4">Uncharacterized protein</fullName>
    </submittedName>
</protein>
<feature type="chain" id="PRO_5047003347" evidence="3">
    <location>
        <begin position="21"/>
        <end position="685"/>
    </location>
</feature>
<feature type="signal peptide" evidence="3">
    <location>
        <begin position="1"/>
        <end position="20"/>
    </location>
</feature>
<feature type="coiled-coil region" evidence="1">
    <location>
        <begin position="440"/>
        <end position="488"/>
    </location>
</feature>
<sequence length="685" mass="73586">MKCSVLVAIFALAGVRGATAGESNPLGKVIELMDSLAAKLVADGDAEDKAFHRYVEWCDETTSNQKYDIDTATTKSSELGATIAKATSDIEAAEGKIGDLAGKIAKAEGELNDAALIRKKEAAEFSAGEAELTDTLSALSRAIDLISKEMAKNPAAFVQMDVSGVAGLVTALSTIVDAVSLGGADKDRLVAFAQEQRDAAESDESGAPDPAAYRSHSKGILDVLEDLKAKAEEQLATLRKEESSTQHNYALLKQSLEDEVAYNTKELKEEKAFKSDTEEAKATATADLATTTKLLKDTEAARSATQADCMKLATDHDVSTAGRTAELNTIAAAKKALVETSSGAVEQTYSFIQKVSSSLRTGADLKGAEVARFVKRLAKDHHSEALAQLASRITALMQYGSGAGADPFVKVKGLITDMIEKLQAEADAAATEKAYCDEQIAKTEAKKSELEDDIAKLTSKIDTKSAHSAKLKEEVKTLQTELASLAKEQAEMDQIRSDQHAAYLQAKADLELGLEGVGKALSILRKYYQGDGAAMLQSQQPAKPVFHSKVVESDFAENLADEEATEADALSSYDARTQEIKVSMATKSQDVKYKVQEFKGLDKDVNELSADRTSTNEELSSVLEYFAQVNQRCIAKPETYEERKARREAEIQGLKEALAILSDETAASLLQARKHRSLRQGALTA</sequence>
<dbReference type="EMBL" id="CAUYUJ010014892">
    <property type="protein sequence ID" value="CAK0847320.1"/>
    <property type="molecule type" value="Genomic_DNA"/>
</dbReference>
<comment type="caution">
    <text evidence="4">The sequence shown here is derived from an EMBL/GenBank/DDBJ whole genome shotgun (WGS) entry which is preliminary data.</text>
</comment>
<reference evidence="4" key="1">
    <citation type="submission" date="2023-10" db="EMBL/GenBank/DDBJ databases">
        <authorList>
            <person name="Chen Y."/>
            <person name="Shah S."/>
            <person name="Dougan E. K."/>
            <person name="Thang M."/>
            <person name="Chan C."/>
        </authorList>
    </citation>
    <scope>NUCLEOTIDE SEQUENCE [LARGE SCALE GENOMIC DNA]</scope>
</reference>